<dbReference type="EMBL" id="BART01003328">
    <property type="protein sequence ID" value="GAG55356.1"/>
    <property type="molecule type" value="Genomic_DNA"/>
</dbReference>
<dbReference type="Gene3D" id="1.10.10.10">
    <property type="entry name" value="Winged helix-like DNA-binding domain superfamily/Winged helix DNA-binding domain"/>
    <property type="match status" value="1"/>
</dbReference>
<dbReference type="InterPro" id="IPR036388">
    <property type="entry name" value="WH-like_DNA-bd_sf"/>
</dbReference>
<evidence type="ECO:0008006" key="2">
    <source>
        <dbReference type="Google" id="ProtNLM"/>
    </source>
</evidence>
<accession>X1A587</accession>
<comment type="caution">
    <text evidence="1">The sequence shown here is derived from an EMBL/GenBank/DDBJ whole genome shotgun (WGS) entry which is preliminary data.</text>
</comment>
<sequence>MTKIEEFDSEISEIEKDIFKFLMSYSLFIGQKTTFTTIKIYFITRESLTQEKLQELTGFSRGTISQELKKLISLDLIEKTSVSNTGEITYIMKNPFSAK</sequence>
<evidence type="ECO:0000313" key="1">
    <source>
        <dbReference type="EMBL" id="GAG55356.1"/>
    </source>
</evidence>
<gene>
    <name evidence="1" type="ORF">S01H4_09292</name>
</gene>
<dbReference type="InterPro" id="IPR036390">
    <property type="entry name" value="WH_DNA-bd_sf"/>
</dbReference>
<name>X1A587_9ZZZZ</name>
<protein>
    <recommendedName>
        <fullName evidence="2">HTH marR-type domain-containing protein</fullName>
    </recommendedName>
</protein>
<organism evidence="1">
    <name type="scientific">marine sediment metagenome</name>
    <dbReference type="NCBI Taxonomy" id="412755"/>
    <lineage>
        <taxon>unclassified sequences</taxon>
        <taxon>metagenomes</taxon>
        <taxon>ecological metagenomes</taxon>
    </lineage>
</organism>
<reference evidence="1" key="1">
    <citation type="journal article" date="2014" name="Front. Microbiol.">
        <title>High frequency of phylogenetically diverse reductive dehalogenase-homologous genes in deep subseafloor sedimentary metagenomes.</title>
        <authorList>
            <person name="Kawai M."/>
            <person name="Futagami T."/>
            <person name="Toyoda A."/>
            <person name="Takaki Y."/>
            <person name="Nishi S."/>
            <person name="Hori S."/>
            <person name="Arai W."/>
            <person name="Tsubouchi T."/>
            <person name="Morono Y."/>
            <person name="Uchiyama I."/>
            <person name="Ito T."/>
            <person name="Fujiyama A."/>
            <person name="Inagaki F."/>
            <person name="Takami H."/>
        </authorList>
    </citation>
    <scope>NUCLEOTIDE SEQUENCE</scope>
    <source>
        <strain evidence="1">Expedition CK06-06</strain>
    </source>
</reference>
<proteinExistence type="predicted"/>
<dbReference type="SUPFAM" id="SSF46785">
    <property type="entry name" value="Winged helix' DNA-binding domain"/>
    <property type="match status" value="1"/>
</dbReference>
<dbReference type="AlphaFoldDB" id="X1A587"/>